<keyword evidence="2" id="KW-0677">Repeat</keyword>
<dbReference type="Gene3D" id="2.10.50.10">
    <property type="entry name" value="Tumor Necrosis Factor Receptor, subunit A, domain 2"/>
    <property type="match status" value="1"/>
</dbReference>
<evidence type="ECO:0000256" key="7">
    <source>
        <dbReference type="PROSITE-ProRule" id="PRU00206"/>
    </source>
</evidence>
<accession>A0ABD0X1X5</accession>
<feature type="domain" description="TNFR-Cys" evidence="10">
    <location>
        <begin position="65"/>
        <end position="108"/>
    </location>
</feature>
<comment type="caution">
    <text evidence="11">The sequence shown here is derived from an EMBL/GenBank/DDBJ whole genome shotgun (WGS) entry which is preliminary data.</text>
</comment>
<feature type="compositionally biased region" description="Basic and acidic residues" evidence="8">
    <location>
        <begin position="287"/>
        <end position="298"/>
    </location>
</feature>
<evidence type="ECO:0000313" key="11">
    <source>
        <dbReference type="EMBL" id="KAL0985114.1"/>
    </source>
</evidence>
<keyword evidence="5" id="KW-0675">Receptor</keyword>
<feature type="disulfide bond" evidence="7">
    <location>
        <begin position="66"/>
        <end position="81"/>
    </location>
</feature>
<evidence type="ECO:0000256" key="6">
    <source>
        <dbReference type="ARBA" id="ARBA00023180"/>
    </source>
</evidence>
<feature type="compositionally biased region" description="Basic and acidic residues" evidence="8">
    <location>
        <begin position="342"/>
        <end position="355"/>
    </location>
</feature>
<feature type="repeat" description="TNFR-Cys" evidence="7">
    <location>
        <begin position="65"/>
        <end position="108"/>
    </location>
</feature>
<comment type="caution">
    <text evidence="7">Lacks conserved residue(s) required for the propagation of feature annotation.</text>
</comment>
<reference evidence="11 12" key="1">
    <citation type="submission" date="2024-06" db="EMBL/GenBank/DDBJ databases">
        <authorList>
            <person name="Pan Q."/>
            <person name="Wen M."/>
            <person name="Jouanno E."/>
            <person name="Zahm M."/>
            <person name="Klopp C."/>
            <person name="Cabau C."/>
            <person name="Louis A."/>
            <person name="Berthelot C."/>
            <person name="Parey E."/>
            <person name="Roest Crollius H."/>
            <person name="Montfort J."/>
            <person name="Robinson-Rechavi M."/>
            <person name="Bouchez O."/>
            <person name="Lampietro C."/>
            <person name="Lopez Roques C."/>
            <person name="Donnadieu C."/>
            <person name="Postlethwait J."/>
            <person name="Bobe J."/>
            <person name="Verreycken H."/>
            <person name="Guiguen Y."/>
        </authorList>
    </citation>
    <scope>NUCLEOTIDE SEQUENCE [LARGE SCALE GENOMIC DNA]</scope>
    <source>
        <strain evidence="11">Up_M1</strain>
        <tissue evidence="11">Testis</tissue>
    </source>
</reference>
<feature type="region of interest" description="Disordered" evidence="8">
    <location>
        <begin position="224"/>
        <end position="260"/>
    </location>
</feature>
<evidence type="ECO:0000313" key="12">
    <source>
        <dbReference type="Proteomes" id="UP001557470"/>
    </source>
</evidence>
<dbReference type="AlphaFoldDB" id="A0ABD0X1X5"/>
<dbReference type="InterPro" id="IPR052491">
    <property type="entry name" value="TNFRSF10"/>
</dbReference>
<dbReference type="SMART" id="SM00208">
    <property type="entry name" value="TNFR"/>
    <property type="match status" value="1"/>
</dbReference>
<keyword evidence="9" id="KW-1133">Transmembrane helix</keyword>
<sequence>MEIIALLGCKRMAIVPVQSFVAALISAHLVFSYPLITEPYYTDGARQCKLCPPGQYAMSCAECAPCQKGFYTAELNAEPSCHQCFRDCRSEFHLEEIVRCTNTTNVKCRCQPGYNCTYIDAQTGNCRDCKIDQQTTLPPGIENDEKPMSNTCIQDSCDTGSAIHKRNTTNPTTADSSKHFAVIFCAMVVFGILVLILILCIRRPGEPCFKQALKFCNKEVREASCNSTKEPSHRQLAEEPQTGEKHQPIHPPAPTANMGPVHVYSAGTVVFSLLNQFTGVGAGAEVENERAQKKRDEEGGGSPSHPTTSPTTPHPIPSPNIHLSQEERNGEMECVFFPSQEQGKESHMSKEEGLI</sequence>
<organism evidence="11 12">
    <name type="scientific">Umbra pygmaea</name>
    <name type="common">Eastern mudminnow</name>
    <dbReference type="NCBI Taxonomy" id="75934"/>
    <lineage>
        <taxon>Eukaryota</taxon>
        <taxon>Metazoa</taxon>
        <taxon>Chordata</taxon>
        <taxon>Craniata</taxon>
        <taxon>Vertebrata</taxon>
        <taxon>Euteleostomi</taxon>
        <taxon>Actinopterygii</taxon>
        <taxon>Neopterygii</taxon>
        <taxon>Teleostei</taxon>
        <taxon>Protacanthopterygii</taxon>
        <taxon>Esociformes</taxon>
        <taxon>Umbridae</taxon>
        <taxon>Umbra</taxon>
    </lineage>
</organism>
<dbReference type="PANTHER" id="PTHR46330:SF6">
    <property type="entry name" value="HEMATOPOIETIC DEATH RECEPTOR-RELATED"/>
    <property type="match status" value="1"/>
</dbReference>
<dbReference type="SUPFAM" id="SSF57586">
    <property type="entry name" value="TNF receptor-like"/>
    <property type="match status" value="2"/>
</dbReference>
<feature type="region of interest" description="Disordered" evidence="8">
    <location>
        <begin position="284"/>
        <end position="355"/>
    </location>
</feature>
<evidence type="ECO:0000256" key="1">
    <source>
        <dbReference type="ARBA" id="ARBA00004370"/>
    </source>
</evidence>
<proteinExistence type="predicted"/>
<dbReference type="InterPro" id="IPR001368">
    <property type="entry name" value="TNFR/NGFR_Cys_rich_reg"/>
</dbReference>
<name>A0ABD0X1X5_UMBPY</name>
<keyword evidence="12" id="KW-1185">Reference proteome</keyword>
<dbReference type="Proteomes" id="UP001557470">
    <property type="component" value="Unassembled WGS sequence"/>
</dbReference>
<evidence type="ECO:0000256" key="8">
    <source>
        <dbReference type="SAM" id="MobiDB-lite"/>
    </source>
</evidence>
<dbReference type="EMBL" id="JAGEUA010000004">
    <property type="protein sequence ID" value="KAL0985114.1"/>
    <property type="molecule type" value="Genomic_DNA"/>
</dbReference>
<evidence type="ECO:0000256" key="2">
    <source>
        <dbReference type="ARBA" id="ARBA00022737"/>
    </source>
</evidence>
<dbReference type="GO" id="GO:0016020">
    <property type="term" value="C:membrane"/>
    <property type="evidence" value="ECO:0007669"/>
    <property type="project" value="UniProtKB-SubCell"/>
</dbReference>
<comment type="subcellular location">
    <subcellularLocation>
        <location evidence="1">Membrane</location>
    </subcellularLocation>
</comment>
<keyword evidence="6" id="KW-0325">Glycoprotein</keyword>
<keyword evidence="4 7" id="KW-1015">Disulfide bond</keyword>
<evidence type="ECO:0000256" key="5">
    <source>
        <dbReference type="ARBA" id="ARBA00023170"/>
    </source>
</evidence>
<evidence type="ECO:0000259" key="10">
    <source>
        <dbReference type="PROSITE" id="PS50050"/>
    </source>
</evidence>
<feature type="compositionally biased region" description="Basic and acidic residues" evidence="8">
    <location>
        <begin position="230"/>
        <end position="247"/>
    </location>
</feature>
<keyword evidence="9" id="KW-0812">Transmembrane</keyword>
<dbReference type="PROSITE" id="PS50050">
    <property type="entry name" value="TNFR_NGFR_2"/>
    <property type="match status" value="1"/>
</dbReference>
<evidence type="ECO:0000256" key="9">
    <source>
        <dbReference type="SAM" id="Phobius"/>
    </source>
</evidence>
<evidence type="ECO:0000256" key="4">
    <source>
        <dbReference type="ARBA" id="ARBA00023157"/>
    </source>
</evidence>
<dbReference type="PANTHER" id="PTHR46330">
    <property type="entry name" value="TUMOR NECROSIS FACTOR RECEPTOR SUPERFAMILY MEMBER 10B"/>
    <property type="match status" value="1"/>
</dbReference>
<feature type="transmembrane region" description="Helical" evidence="9">
    <location>
        <begin position="180"/>
        <end position="201"/>
    </location>
</feature>
<feature type="transmembrane region" description="Helical" evidence="9">
    <location>
        <begin position="12"/>
        <end position="36"/>
    </location>
</feature>
<evidence type="ECO:0000256" key="3">
    <source>
        <dbReference type="ARBA" id="ARBA00023136"/>
    </source>
</evidence>
<protein>
    <recommendedName>
        <fullName evidence="10">TNFR-Cys domain-containing protein</fullName>
    </recommendedName>
</protein>
<gene>
    <name evidence="11" type="ORF">UPYG_G00153060</name>
</gene>
<keyword evidence="3 9" id="KW-0472">Membrane</keyword>